<dbReference type="Gene3D" id="3.10.150.10">
    <property type="entry name" value="DNA Polymerase III, subunit A, domain 2"/>
    <property type="match status" value="1"/>
</dbReference>
<evidence type="ECO:0008006" key="2">
    <source>
        <dbReference type="Google" id="ProtNLM"/>
    </source>
</evidence>
<proteinExistence type="predicted"/>
<dbReference type="AlphaFoldDB" id="A0A0F9C4G5"/>
<comment type="caution">
    <text evidence="1">The sequence shown here is derived from an EMBL/GenBank/DDBJ whole genome shotgun (WGS) entry which is preliminary data.</text>
</comment>
<sequence>MLNKHNLNIAKLAAKDESRYTLTGIRVSPDETCCTDGHQLTRVTTPKMGVENFPAKDGFTPTEDFEPFLLPSEAALSVAKALPKKSTIPVLIHAAVGEATDDDVQIAVTNLETFQLFDVRKMKGEFPSRERINSIIPDKAKATVTVRLNPEILVAILLQVRDFSRGEMVLRVYDAESAIRIDASNDDQEFTSALMPMRS</sequence>
<protein>
    <recommendedName>
        <fullName evidence="2">DNA polymerase III beta sliding clamp central domain-containing protein</fullName>
    </recommendedName>
</protein>
<organism evidence="1">
    <name type="scientific">marine sediment metagenome</name>
    <dbReference type="NCBI Taxonomy" id="412755"/>
    <lineage>
        <taxon>unclassified sequences</taxon>
        <taxon>metagenomes</taxon>
        <taxon>ecological metagenomes</taxon>
    </lineage>
</organism>
<dbReference type="EMBL" id="LAZR01034852">
    <property type="protein sequence ID" value="KKL39742.1"/>
    <property type="molecule type" value="Genomic_DNA"/>
</dbReference>
<evidence type="ECO:0000313" key="1">
    <source>
        <dbReference type="EMBL" id="KKL39742.1"/>
    </source>
</evidence>
<accession>A0A0F9C4G5</accession>
<gene>
    <name evidence="1" type="ORF">LCGC14_2368220</name>
</gene>
<reference evidence="1" key="1">
    <citation type="journal article" date="2015" name="Nature">
        <title>Complex archaea that bridge the gap between prokaryotes and eukaryotes.</title>
        <authorList>
            <person name="Spang A."/>
            <person name="Saw J.H."/>
            <person name="Jorgensen S.L."/>
            <person name="Zaremba-Niedzwiedzka K."/>
            <person name="Martijn J."/>
            <person name="Lind A.E."/>
            <person name="van Eijk R."/>
            <person name="Schleper C."/>
            <person name="Guy L."/>
            <person name="Ettema T.J."/>
        </authorList>
    </citation>
    <scope>NUCLEOTIDE SEQUENCE</scope>
</reference>
<name>A0A0F9C4G5_9ZZZZ</name>